<feature type="domain" description="Pus10 N-terminal eukaryotes" evidence="8">
    <location>
        <begin position="134"/>
        <end position="314"/>
    </location>
</feature>
<dbReference type="EMBL" id="JAMWBK010000004">
    <property type="protein sequence ID" value="KAJ8905955.1"/>
    <property type="molecule type" value="Genomic_DNA"/>
</dbReference>
<feature type="domain" description="Pus10-like C-terminal" evidence="9">
    <location>
        <begin position="321"/>
        <end position="559"/>
    </location>
</feature>
<name>A0AAV8UTS1_9RHOD</name>
<evidence type="ECO:0000256" key="3">
    <source>
        <dbReference type="ARBA" id="ARBA00022694"/>
    </source>
</evidence>
<comment type="caution">
    <text evidence="10">The sequence shown here is derived from an EMBL/GenBank/DDBJ whole genome shotgun (WGS) entry which is preliminary data.</text>
</comment>
<evidence type="ECO:0000313" key="10">
    <source>
        <dbReference type="EMBL" id="KAJ8905955.1"/>
    </source>
</evidence>
<evidence type="ECO:0000256" key="5">
    <source>
        <dbReference type="ARBA" id="ARBA00075270"/>
    </source>
</evidence>
<dbReference type="InterPro" id="IPR039894">
    <property type="entry name" value="Pus10-like"/>
</dbReference>
<evidence type="ECO:0000256" key="6">
    <source>
        <dbReference type="ARBA" id="ARBA00079393"/>
    </source>
</evidence>
<dbReference type="GO" id="GO:0031119">
    <property type="term" value="P:tRNA pseudouridine synthesis"/>
    <property type="evidence" value="ECO:0007669"/>
    <property type="project" value="TreeGrafter"/>
</dbReference>
<comment type="similarity">
    <text evidence="1">Belongs to the pseudouridine synthase Pus10 family.</text>
</comment>
<keyword evidence="3" id="KW-0819">tRNA processing</keyword>
<protein>
    <recommendedName>
        <fullName evidence="2">tRNA pseudouridine(55) synthase</fullName>
        <ecNumber evidence="2">5.4.99.25</ecNumber>
    </recommendedName>
    <alternativeName>
        <fullName evidence="7">tRNA pseudouridine 55 synthase</fullName>
    </alternativeName>
    <alternativeName>
        <fullName evidence="5">tRNA pseudouridylate synthase</fullName>
    </alternativeName>
    <alternativeName>
        <fullName evidence="6">tRNA-uridine isomerase</fullName>
    </alternativeName>
</protein>
<dbReference type="SUPFAM" id="SSF55120">
    <property type="entry name" value="Pseudouridine synthase"/>
    <property type="match status" value="1"/>
</dbReference>
<dbReference type="Pfam" id="PF21237">
    <property type="entry name" value="Pus10_N_euk"/>
    <property type="match status" value="1"/>
</dbReference>
<keyword evidence="11" id="KW-1185">Reference proteome</keyword>
<dbReference type="Gene3D" id="3.30.70.3190">
    <property type="match status" value="1"/>
</dbReference>
<organism evidence="10 11">
    <name type="scientific">Rhodosorus marinus</name>
    <dbReference type="NCBI Taxonomy" id="101924"/>
    <lineage>
        <taxon>Eukaryota</taxon>
        <taxon>Rhodophyta</taxon>
        <taxon>Stylonematophyceae</taxon>
        <taxon>Stylonematales</taxon>
        <taxon>Stylonemataceae</taxon>
        <taxon>Rhodosorus</taxon>
    </lineage>
</organism>
<dbReference type="PANTHER" id="PTHR21568">
    <property type="entry name" value="TRNA PSEUDOURIDINE SYNTHASE PUS10"/>
    <property type="match status" value="1"/>
</dbReference>
<dbReference type="Gene3D" id="3.30.70.2510">
    <property type="match status" value="1"/>
</dbReference>
<evidence type="ECO:0000313" key="11">
    <source>
        <dbReference type="Proteomes" id="UP001157974"/>
    </source>
</evidence>
<dbReference type="InterPro" id="IPR048742">
    <property type="entry name" value="Pus10_N_euk"/>
</dbReference>
<dbReference type="PANTHER" id="PTHR21568:SF0">
    <property type="entry name" value="TRNA PSEUDOURIDINE SYNTHASE PUS10"/>
    <property type="match status" value="1"/>
</dbReference>
<accession>A0AAV8UTS1</accession>
<evidence type="ECO:0000256" key="7">
    <source>
        <dbReference type="ARBA" id="ARBA00083669"/>
    </source>
</evidence>
<evidence type="ECO:0000256" key="2">
    <source>
        <dbReference type="ARBA" id="ARBA00012787"/>
    </source>
</evidence>
<dbReference type="AlphaFoldDB" id="A0AAV8UTS1"/>
<dbReference type="InterPro" id="IPR020103">
    <property type="entry name" value="PsdUridine_synth_cat_dom_sf"/>
</dbReference>
<dbReference type="EC" id="5.4.99.25" evidence="2"/>
<dbReference type="GO" id="GO:0003723">
    <property type="term" value="F:RNA binding"/>
    <property type="evidence" value="ECO:0007669"/>
    <property type="project" value="InterPro"/>
</dbReference>
<dbReference type="GO" id="GO:0160148">
    <property type="term" value="F:tRNA pseudouridine(55) synthase activity"/>
    <property type="evidence" value="ECO:0007669"/>
    <property type="project" value="UniProtKB-EC"/>
</dbReference>
<dbReference type="FunFam" id="3.30.70.2510:FF:000001">
    <property type="entry name" value="tRNA pseudouridine synthase Pus10"/>
    <property type="match status" value="1"/>
</dbReference>
<dbReference type="FunFam" id="3.30.70.3190:FF:000001">
    <property type="entry name" value="tRNA pseudouridine synthase Pus10"/>
    <property type="match status" value="1"/>
</dbReference>
<proteinExistence type="inferred from homology"/>
<dbReference type="InterPro" id="IPR048741">
    <property type="entry name" value="Pus10-like_C"/>
</dbReference>
<dbReference type="Pfam" id="PF21238">
    <property type="entry name" value="Pus10_C"/>
    <property type="match status" value="1"/>
</dbReference>
<sequence>MLWIIDAVRESPRQKVASRVDAVEGHFSRCVIEQVSESGHCDAVEVERWRDSEMVMNSQAVARAIALHSKERAVECVRVVCDAGGCLRCALRFIPITTTGPYESSEEIIVEALRDLDSTLPFESFSAVNASAPCVCCLGMLQDSTMKTVAEACTEYVKEFEYDGVVRLNLSAPPVCSIIRQRAMEIHVLETVKPKSAEDPVTLRTGAKYSLGHAIETAIGASYDQQSDFFSNVHFRHEESMPEMEKLVNTQKQEFRRNKRRKTNVPFETFASWMDRDVSTVEKAVRALSEEGFKVQSDVPPKRCRTVVKFDVLCSVSDILLSGRYLKFSRRVSQSPWKVEDHGEEKTGKVDSSVEDIIVPKLKEQFLAAHATFIPGGREDVDVRMLGTGRPFVVRISGAKKVPSRATEEAVAKLEVEINRDGGGLVKVVELARTDKQHLEWMRSVESQKRKTYACVIRLNRLPSTDDVEKLNALTDMKIIQKTPVRVFHRRSPGNREKVVHRVSAKLLKGHYMVAEIEAEAGTYIKELVHGDFGRTKPSFQSILGCKADVTQLDVISIDVAKETVGGD</sequence>
<reference evidence="10 11" key="1">
    <citation type="journal article" date="2023" name="Nat. Commun.">
        <title>Origin of minicircular mitochondrial genomes in red algae.</title>
        <authorList>
            <person name="Lee Y."/>
            <person name="Cho C.H."/>
            <person name="Lee Y.M."/>
            <person name="Park S.I."/>
            <person name="Yang J.H."/>
            <person name="West J.A."/>
            <person name="Bhattacharya D."/>
            <person name="Yoon H.S."/>
        </authorList>
    </citation>
    <scope>NUCLEOTIDE SEQUENCE [LARGE SCALE GENOMIC DNA]</scope>
    <source>
        <strain evidence="10 11">CCMP1338</strain>
        <tissue evidence="10">Whole cell</tissue>
    </source>
</reference>
<evidence type="ECO:0000259" key="9">
    <source>
        <dbReference type="Pfam" id="PF21238"/>
    </source>
</evidence>
<keyword evidence="4" id="KW-0413">Isomerase</keyword>
<evidence type="ECO:0000256" key="4">
    <source>
        <dbReference type="ARBA" id="ARBA00023235"/>
    </source>
</evidence>
<evidence type="ECO:0000259" key="8">
    <source>
        <dbReference type="Pfam" id="PF21237"/>
    </source>
</evidence>
<dbReference type="Proteomes" id="UP001157974">
    <property type="component" value="Unassembled WGS sequence"/>
</dbReference>
<evidence type="ECO:0000256" key="1">
    <source>
        <dbReference type="ARBA" id="ARBA00009652"/>
    </source>
</evidence>
<gene>
    <name evidence="10" type="ORF">NDN08_002456</name>
</gene>